<proteinExistence type="predicted"/>
<organism evidence="2 3">
    <name type="scientific">Actinopolyspora mzabensis</name>
    <dbReference type="NCBI Taxonomy" id="995066"/>
    <lineage>
        <taxon>Bacteria</taxon>
        <taxon>Bacillati</taxon>
        <taxon>Actinomycetota</taxon>
        <taxon>Actinomycetes</taxon>
        <taxon>Actinopolysporales</taxon>
        <taxon>Actinopolysporaceae</taxon>
        <taxon>Actinopolyspora</taxon>
    </lineage>
</organism>
<evidence type="ECO:0000256" key="1">
    <source>
        <dbReference type="SAM" id="MobiDB-lite"/>
    </source>
</evidence>
<keyword evidence="3" id="KW-1185">Reference proteome</keyword>
<name>A0A1G8X911_ACTMZ</name>
<dbReference type="EMBL" id="FNFM01000002">
    <property type="protein sequence ID" value="SDJ86847.1"/>
    <property type="molecule type" value="Genomic_DNA"/>
</dbReference>
<protein>
    <submittedName>
        <fullName evidence="2">Uncharacterized protein</fullName>
    </submittedName>
</protein>
<evidence type="ECO:0000313" key="2">
    <source>
        <dbReference type="EMBL" id="SDJ86847.1"/>
    </source>
</evidence>
<dbReference type="Proteomes" id="UP000199213">
    <property type="component" value="Unassembled WGS sequence"/>
</dbReference>
<accession>A0A1G8X911</accession>
<feature type="region of interest" description="Disordered" evidence="1">
    <location>
        <begin position="1"/>
        <end position="21"/>
    </location>
</feature>
<feature type="compositionally biased region" description="Pro residues" evidence="1">
    <location>
        <begin position="83"/>
        <end position="103"/>
    </location>
</feature>
<evidence type="ECO:0000313" key="3">
    <source>
        <dbReference type="Proteomes" id="UP000199213"/>
    </source>
</evidence>
<sequence>MPVPSPVRDGHGRAPAQARDLGRTVRRGCAVMPSACRRESRHLAHPGGCAIRLRRRPEVRPLDSAVPVGETHQAAREFLATGPAPPAQPHRPSPTGPAPPAQPYRPRLAGSPVLIRPEAVPASGRFSVTYPASLFGAGTPCLGVTRGPCEQARKPCVVFATVRNCRPFPLCFSGMLVGCGRVKSAHTSPEEVRLCGFACEDRCPCVLSARAALGSAAGHESPPGIRGADAWVHHAGISVVRETPAVSRLASRVIGRAKR</sequence>
<dbReference type="AlphaFoldDB" id="A0A1G8X911"/>
<feature type="region of interest" description="Disordered" evidence="1">
    <location>
        <begin position="81"/>
        <end position="108"/>
    </location>
</feature>
<reference evidence="3" key="1">
    <citation type="submission" date="2016-10" db="EMBL/GenBank/DDBJ databases">
        <authorList>
            <person name="Varghese N."/>
            <person name="Submissions S."/>
        </authorList>
    </citation>
    <scope>NUCLEOTIDE SEQUENCE [LARGE SCALE GENOMIC DNA]</scope>
    <source>
        <strain evidence="3">DSM 45460</strain>
    </source>
</reference>
<gene>
    <name evidence="2" type="ORF">SAMN04487820_102444</name>
</gene>